<dbReference type="EMBL" id="VATY01000002">
    <property type="protein sequence ID" value="TMM57330.1"/>
    <property type="molecule type" value="Genomic_DNA"/>
</dbReference>
<dbReference type="OrthoDB" id="1365775at2"/>
<name>A0A5S3PRG6_9FLAO</name>
<dbReference type="Proteomes" id="UP000310314">
    <property type="component" value="Unassembled WGS sequence"/>
</dbReference>
<feature type="chain" id="PRO_5024431909" evidence="1">
    <location>
        <begin position="23"/>
        <end position="232"/>
    </location>
</feature>
<sequence length="232" mass="27607">MKFTKVLYPALVLILTFTSVFAQKENDLASWTSLQLGYDLDDNWDLGLEGQFRLKSNISVVDEYFSEFFVRRKLLKGFRIALALRYIRENDNIGRIQGYENHFRFHIDADYKHKLGDIRLGYRLRYQNKRELGVSDDQDNFPINRLRFKTGVEYKIKNWPLDPELAVELFSRFEKNEDTELDKYRITLGTSYSFKKAGDLGVYYRRESDINNENSDNQHIIGLKYKYTFENL</sequence>
<reference evidence="2 3" key="1">
    <citation type="submission" date="2019-05" db="EMBL/GenBank/DDBJ databases">
        <authorList>
            <person name="Zhang J.-Y."/>
            <person name="Feg X."/>
            <person name="Du Z.-J."/>
        </authorList>
    </citation>
    <scope>NUCLEOTIDE SEQUENCE [LARGE SCALE GENOMIC DNA]</scope>
    <source>
        <strain evidence="2 3">RZ26</strain>
    </source>
</reference>
<evidence type="ECO:0000313" key="2">
    <source>
        <dbReference type="EMBL" id="TMM57330.1"/>
    </source>
</evidence>
<proteinExistence type="predicted"/>
<feature type="signal peptide" evidence="1">
    <location>
        <begin position="1"/>
        <end position="22"/>
    </location>
</feature>
<organism evidence="2 3">
    <name type="scientific">Maribacter algarum</name>
    <name type="common">ex Zhang et al. 2020</name>
    <dbReference type="NCBI Taxonomy" id="2578118"/>
    <lineage>
        <taxon>Bacteria</taxon>
        <taxon>Pseudomonadati</taxon>
        <taxon>Bacteroidota</taxon>
        <taxon>Flavobacteriia</taxon>
        <taxon>Flavobacteriales</taxon>
        <taxon>Flavobacteriaceae</taxon>
        <taxon>Maribacter</taxon>
    </lineage>
</organism>
<dbReference type="Gene3D" id="2.40.160.60">
    <property type="entry name" value="Outer membrane protein transport protein (OMPP1/FadL/TodX)"/>
    <property type="match status" value="1"/>
</dbReference>
<keyword evidence="3" id="KW-1185">Reference proteome</keyword>
<dbReference type="AlphaFoldDB" id="A0A5S3PRG6"/>
<dbReference type="InterPro" id="IPR019619">
    <property type="entry name" value="DUF2490"/>
</dbReference>
<evidence type="ECO:0000313" key="3">
    <source>
        <dbReference type="Proteomes" id="UP000310314"/>
    </source>
</evidence>
<dbReference type="SUPFAM" id="SSF56935">
    <property type="entry name" value="Porins"/>
    <property type="match status" value="1"/>
</dbReference>
<accession>A0A5S3PRG6</accession>
<dbReference type="RefSeq" id="WP_138658313.1">
    <property type="nucleotide sequence ID" value="NZ_VATY01000002.1"/>
</dbReference>
<evidence type="ECO:0000256" key="1">
    <source>
        <dbReference type="SAM" id="SignalP"/>
    </source>
</evidence>
<dbReference type="Pfam" id="PF10677">
    <property type="entry name" value="DUF2490"/>
    <property type="match status" value="1"/>
</dbReference>
<keyword evidence="1" id="KW-0732">Signal</keyword>
<protein>
    <submittedName>
        <fullName evidence="2">DUF2490 domain-containing protein</fullName>
    </submittedName>
</protein>
<gene>
    <name evidence="2" type="ORF">FEE95_12665</name>
</gene>
<comment type="caution">
    <text evidence="2">The sequence shown here is derived from an EMBL/GenBank/DDBJ whole genome shotgun (WGS) entry which is preliminary data.</text>
</comment>